<dbReference type="AlphaFoldDB" id="A0A835LHK1"/>
<reference evidence="2 3" key="1">
    <citation type="submission" date="2020-10" db="EMBL/GenBank/DDBJ databases">
        <title>The Coptis chinensis genome and diversification of protoberbering-type alkaloids.</title>
        <authorList>
            <person name="Wang B."/>
            <person name="Shu S."/>
            <person name="Song C."/>
            <person name="Liu Y."/>
        </authorList>
    </citation>
    <scope>NUCLEOTIDE SEQUENCE [LARGE SCALE GENOMIC DNA]</scope>
    <source>
        <strain evidence="2">HL-2020</strain>
        <tissue evidence="2">Leaf</tissue>
    </source>
</reference>
<evidence type="ECO:0000256" key="1">
    <source>
        <dbReference type="ARBA" id="ARBA00023254"/>
    </source>
</evidence>
<dbReference type="Pfam" id="PF08631">
    <property type="entry name" value="SPO22"/>
    <property type="match status" value="1"/>
</dbReference>
<proteinExistence type="predicted"/>
<name>A0A835LHK1_9MAGN</name>
<dbReference type="GO" id="GO:0051321">
    <property type="term" value="P:meiotic cell cycle"/>
    <property type="evidence" value="ECO:0007669"/>
    <property type="project" value="UniProtKB-KW"/>
</dbReference>
<dbReference type="PANTHER" id="PTHR40375:SF2">
    <property type="entry name" value="SPORULATION-SPECIFIC PROTEIN 22"/>
    <property type="match status" value="1"/>
</dbReference>
<evidence type="ECO:0000313" key="3">
    <source>
        <dbReference type="Proteomes" id="UP000631114"/>
    </source>
</evidence>
<organism evidence="2 3">
    <name type="scientific">Coptis chinensis</name>
    <dbReference type="NCBI Taxonomy" id="261450"/>
    <lineage>
        <taxon>Eukaryota</taxon>
        <taxon>Viridiplantae</taxon>
        <taxon>Streptophyta</taxon>
        <taxon>Embryophyta</taxon>
        <taxon>Tracheophyta</taxon>
        <taxon>Spermatophyta</taxon>
        <taxon>Magnoliopsida</taxon>
        <taxon>Ranunculales</taxon>
        <taxon>Ranunculaceae</taxon>
        <taxon>Coptidoideae</taxon>
        <taxon>Coptis</taxon>
    </lineage>
</organism>
<keyword evidence="1" id="KW-0469">Meiosis</keyword>
<dbReference type="InterPro" id="IPR013940">
    <property type="entry name" value="Spo22/ZIP4/TEX11"/>
</dbReference>
<evidence type="ECO:0000313" key="2">
    <source>
        <dbReference type="EMBL" id="KAF9595823.1"/>
    </source>
</evidence>
<dbReference type="GO" id="GO:0090173">
    <property type="term" value="P:regulation of synaptonemal complex assembly"/>
    <property type="evidence" value="ECO:0007669"/>
    <property type="project" value="InterPro"/>
</dbReference>
<protein>
    <submittedName>
        <fullName evidence="2">Uncharacterized protein</fullName>
    </submittedName>
</protein>
<keyword evidence="3" id="KW-1185">Reference proteome</keyword>
<dbReference type="OrthoDB" id="65716at2759"/>
<dbReference type="PANTHER" id="PTHR40375">
    <property type="entry name" value="SPORULATION-SPECIFIC PROTEIN 22"/>
    <property type="match status" value="1"/>
</dbReference>
<sequence length="89" mass="9835">MSLRSPDSHRLLANQYLLFGKVLLSTKNPNSNAAASITEALKLMNEALDLCDKGLRVAKRQDETLAIKNVKSKTLRFMAAAHLQAGRRV</sequence>
<dbReference type="Proteomes" id="UP000631114">
    <property type="component" value="Unassembled WGS sequence"/>
</dbReference>
<comment type="caution">
    <text evidence="2">The sequence shown here is derived from an EMBL/GenBank/DDBJ whole genome shotgun (WGS) entry which is preliminary data.</text>
</comment>
<accession>A0A835LHK1</accession>
<dbReference type="EMBL" id="JADFTS010000007">
    <property type="protein sequence ID" value="KAF9595823.1"/>
    <property type="molecule type" value="Genomic_DNA"/>
</dbReference>
<dbReference type="InterPro" id="IPR039057">
    <property type="entry name" value="Spo22/ZIP4"/>
</dbReference>
<gene>
    <name evidence="2" type="ORF">IFM89_005309</name>
</gene>